<dbReference type="InterPro" id="IPR052944">
    <property type="entry name" value="Sporulation_related"/>
</dbReference>
<protein>
    <submittedName>
        <fullName evidence="3">DUF2092 domain-containing protein</fullName>
    </submittedName>
</protein>
<feature type="chain" id="PRO_5046440925" evidence="2">
    <location>
        <begin position="21"/>
        <end position="242"/>
    </location>
</feature>
<reference evidence="4" key="1">
    <citation type="journal article" date="2019" name="Int. J. Syst. Evol. Microbiol.">
        <title>The Global Catalogue of Microorganisms (GCM) 10K type strain sequencing project: providing services to taxonomists for standard genome sequencing and annotation.</title>
        <authorList>
            <consortium name="The Broad Institute Genomics Platform"/>
            <consortium name="The Broad Institute Genome Sequencing Center for Infectious Disease"/>
            <person name="Wu L."/>
            <person name="Ma J."/>
        </authorList>
    </citation>
    <scope>NUCLEOTIDE SEQUENCE [LARGE SCALE GENOMIC DNA]</scope>
    <source>
        <strain evidence="4">KCTC 42107</strain>
    </source>
</reference>
<dbReference type="InterPro" id="IPR029046">
    <property type="entry name" value="LolA/LolB/LppX"/>
</dbReference>
<dbReference type="EMBL" id="JBHUMD010000011">
    <property type="protein sequence ID" value="MFD2602077.1"/>
    <property type="molecule type" value="Genomic_DNA"/>
</dbReference>
<proteinExistence type="predicted"/>
<dbReference type="InterPro" id="IPR019207">
    <property type="entry name" value="DUF2092"/>
</dbReference>
<evidence type="ECO:0000313" key="3">
    <source>
        <dbReference type="EMBL" id="MFD2602077.1"/>
    </source>
</evidence>
<name>A0ABW5NW39_9FLAO</name>
<dbReference type="RefSeq" id="WP_379820575.1">
    <property type="nucleotide sequence ID" value="NZ_JBHUMD010000011.1"/>
</dbReference>
<keyword evidence="1 2" id="KW-0732">Signal</keyword>
<comment type="caution">
    <text evidence="3">The sequence shown here is derived from an EMBL/GenBank/DDBJ whole genome shotgun (WGS) entry which is preliminary data.</text>
</comment>
<dbReference type="Proteomes" id="UP001597480">
    <property type="component" value="Unassembled WGS sequence"/>
</dbReference>
<dbReference type="PANTHER" id="PTHR37507">
    <property type="entry name" value="SPORULATION PROTEIN YDCC"/>
    <property type="match status" value="1"/>
</dbReference>
<dbReference type="SUPFAM" id="SSF89392">
    <property type="entry name" value="Prokaryotic lipoproteins and lipoprotein localization factors"/>
    <property type="match status" value="1"/>
</dbReference>
<accession>A0ABW5NW39</accession>
<organism evidence="3 4">
    <name type="scientific">Flavobacterium suzhouense</name>
    <dbReference type="NCBI Taxonomy" id="1529638"/>
    <lineage>
        <taxon>Bacteria</taxon>
        <taxon>Pseudomonadati</taxon>
        <taxon>Bacteroidota</taxon>
        <taxon>Flavobacteriia</taxon>
        <taxon>Flavobacteriales</taxon>
        <taxon>Flavobacteriaceae</taxon>
        <taxon>Flavobacterium</taxon>
    </lineage>
</organism>
<gene>
    <name evidence="3" type="ORF">ACFSR3_08415</name>
</gene>
<evidence type="ECO:0000256" key="2">
    <source>
        <dbReference type="SAM" id="SignalP"/>
    </source>
</evidence>
<dbReference type="Gene3D" id="2.50.20.10">
    <property type="entry name" value="Lipoprotein localisation LolA/LolB/LppX"/>
    <property type="match status" value="1"/>
</dbReference>
<dbReference type="Pfam" id="PF09865">
    <property type="entry name" value="DUF2092"/>
    <property type="match status" value="1"/>
</dbReference>
<keyword evidence="4" id="KW-1185">Reference proteome</keyword>
<dbReference type="PANTHER" id="PTHR37507:SF2">
    <property type="entry name" value="SPORULATION PROTEIN YDCC"/>
    <property type="match status" value="1"/>
</dbReference>
<evidence type="ECO:0000256" key="1">
    <source>
        <dbReference type="ARBA" id="ARBA00022729"/>
    </source>
</evidence>
<sequence>MRKTLLLFSVLISFAGYSQTAKVDSVAVLILDRMSDVIGGLNSCSFKLNVSQDVTGDNGLEKKFSDDEVMFKGPDKMLVQLKGDDNHKGFWYNGKHLVYYSYTENNYSVLDVPSTIIETIDAVHDEYGVDFPASDFFYPTFADDILADFTSVTFLGRKTVDGQDCYHILADSKNQRVQLWISDDAMNLPLRFLVIYKDKPNSPQYMGVFSDWKINPDLPDALFDFNEPPLATEIVMLKKSNQ</sequence>
<feature type="signal peptide" evidence="2">
    <location>
        <begin position="1"/>
        <end position="20"/>
    </location>
</feature>
<evidence type="ECO:0000313" key="4">
    <source>
        <dbReference type="Proteomes" id="UP001597480"/>
    </source>
</evidence>